<feature type="transmembrane region" description="Helical" evidence="7">
    <location>
        <begin position="260"/>
        <end position="277"/>
    </location>
</feature>
<dbReference type="CDD" id="cd06261">
    <property type="entry name" value="TM_PBP2"/>
    <property type="match status" value="1"/>
</dbReference>
<dbReference type="InterPro" id="IPR000515">
    <property type="entry name" value="MetI-like"/>
</dbReference>
<evidence type="ECO:0000313" key="9">
    <source>
        <dbReference type="EMBL" id="OPA80947.1"/>
    </source>
</evidence>
<dbReference type="PROSITE" id="PS50928">
    <property type="entry name" value="ABC_TM1"/>
    <property type="match status" value="1"/>
</dbReference>
<proteinExistence type="inferred from homology"/>
<comment type="caution">
    <text evidence="9">The sequence shown here is derived from an EMBL/GenBank/DDBJ whole genome shotgun (WGS) entry which is preliminary data.</text>
</comment>
<evidence type="ECO:0000256" key="6">
    <source>
        <dbReference type="ARBA" id="ARBA00023136"/>
    </source>
</evidence>
<evidence type="ECO:0000256" key="3">
    <source>
        <dbReference type="ARBA" id="ARBA00022475"/>
    </source>
</evidence>
<dbReference type="PANTHER" id="PTHR43744">
    <property type="entry name" value="ABC TRANSPORTER PERMEASE PROTEIN MG189-RELATED-RELATED"/>
    <property type="match status" value="1"/>
</dbReference>
<keyword evidence="5 7" id="KW-1133">Transmembrane helix</keyword>
<feature type="transmembrane region" description="Helical" evidence="7">
    <location>
        <begin position="181"/>
        <end position="204"/>
    </location>
</feature>
<dbReference type="Proteomes" id="UP000190188">
    <property type="component" value="Unassembled WGS sequence"/>
</dbReference>
<organism evidence="9 10">
    <name type="scientific">Paenibacillus selenitireducens</name>
    <dbReference type="NCBI Taxonomy" id="1324314"/>
    <lineage>
        <taxon>Bacteria</taxon>
        <taxon>Bacillati</taxon>
        <taxon>Bacillota</taxon>
        <taxon>Bacilli</taxon>
        <taxon>Bacillales</taxon>
        <taxon>Paenibacillaceae</taxon>
        <taxon>Paenibacillus</taxon>
    </lineage>
</organism>
<dbReference type="AlphaFoldDB" id="A0A1T2XM56"/>
<dbReference type="OrthoDB" id="157184at2"/>
<gene>
    <name evidence="9" type="ORF">BVG16_00955</name>
</gene>
<feature type="transmembrane region" description="Helical" evidence="7">
    <location>
        <begin position="142"/>
        <end position="160"/>
    </location>
</feature>
<dbReference type="Gene3D" id="1.10.3720.10">
    <property type="entry name" value="MetI-like"/>
    <property type="match status" value="1"/>
</dbReference>
<keyword evidence="4 7" id="KW-0812">Transmembrane</keyword>
<keyword evidence="10" id="KW-1185">Reference proteome</keyword>
<feature type="transmembrane region" description="Helical" evidence="7">
    <location>
        <begin position="77"/>
        <end position="96"/>
    </location>
</feature>
<dbReference type="SUPFAM" id="SSF161098">
    <property type="entry name" value="MetI-like"/>
    <property type="match status" value="1"/>
</dbReference>
<evidence type="ECO:0000256" key="5">
    <source>
        <dbReference type="ARBA" id="ARBA00022989"/>
    </source>
</evidence>
<reference evidence="9 10" key="1">
    <citation type="submission" date="2017-01" db="EMBL/GenBank/DDBJ databases">
        <title>Genome analysis of Paenibacillus selenitrireducens ES3-24.</title>
        <authorList>
            <person name="Xu D."/>
            <person name="Yao R."/>
            <person name="Zheng S."/>
        </authorList>
    </citation>
    <scope>NUCLEOTIDE SEQUENCE [LARGE SCALE GENOMIC DNA]</scope>
    <source>
        <strain evidence="9 10">ES3-24</strain>
    </source>
</reference>
<dbReference type="GO" id="GO:0005886">
    <property type="term" value="C:plasma membrane"/>
    <property type="evidence" value="ECO:0007669"/>
    <property type="project" value="UniProtKB-SubCell"/>
</dbReference>
<comment type="subcellular location">
    <subcellularLocation>
        <location evidence="1 7">Cell membrane</location>
        <topology evidence="1 7">Multi-pass membrane protein</topology>
    </subcellularLocation>
</comment>
<accession>A0A1T2XM56</accession>
<feature type="domain" description="ABC transmembrane type-1" evidence="8">
    <location>
        <begin position="73"/>
        <end position="277"/>
    </location>
</feature>
<dbReference type="Pfam" id="PF00528">
    <property type="entry name" value="BPD_transp_1"/>
    <property type="match status" value="1"/>
</dbReference>
<name>A0A1T2XM56_9BACL</name>
<evidence type="ECO:0000256" key="7">
    <source>
        <dbReference type="RuleBase" id="RU363032"/>
    </source>
</evidence>
<dbReference type="STRING" id="1324314.BVG16_00955"/>
<protein>
    <submittedName>
        <fullName evidence="9">Sugar ABC transporter permease</fullName>
    </submittedName>
</protein>
<keyword evidence="3" id="KW-1003">Cell membrane</keyword>
<feature type="transmembrane region" description="Helical" evidence="7">
    <location>
        <begin position="12"/>
        <end position="30"/>
    </location>
</feature>
<dbReference type="InterPro" id="IPR035906">
    <property type="entry name" value="MetI-like_sf"/>
</dbReference>
<evidence type="ECO:0000256" key="2">
    <source>
        <dbReference type="ARBA" id="ARBA00022448"/>
    </source>
</evidence>
<keyword evidence="6 7" id="KW-0472">Membrane</keyword>
<evidence type="ECO:0000259" key="8">
    <source>
        <dbReference type="PROSITE" id="PS50928"/>
    </source>
</evidence>
<evidence type="ECO:0000256" key="4">
    <source>
        <dbReference type="ARBA" id="ARBA00022692"/>
    </source>
</evidence>
<dbReference type="GO" id="GO:0055085">
    <property type="term" value="P:transmembrane transport"/>
    <property type="evidence" value="ECO:0007669"/>
    <property type="project" value="InterPro"/>
</dbReference>
<dbReference type="PANTHER" id="PTHR43744:SF9">
    <property type="entry name" value="POLYGALACTURONAN_RHAMNOGALACTURONAN TRANSPORT SYSTEM PERMEASE PROTEIN YTCP"/>
    <property type="match status" value="1"/>
</dbReference>
<dbReference type="RefSeq" id="WP_078496670.1">
    <property type="nucleotide sequence ID" value="NZ_MSZX01000001.1"/>
</dbReference>
<keyword evidence="2 7" id="KW-0813">Transport</keyword>
<dbReference type="EMBL" id="MSZX01000001">
    <property type="protein sequence ID" value="OPA80947.1"/>
    <property type="molecule type" value="Genomic_DNA"/>
</dbReference>
<sequence length="292" mass="32312">MKESFGERVGQFVLNVGMLLLSIVTLYPFWHVLMYSLSDPKLAMGGGLFFWPKGFSLTSYELLLQSKGIFIAYGNSIFRLVVGTAINIVFTAILAYPLSIRRFRGRNAITLMIFFTMLFSGGMIPTYLIVKELGMIDSIWSLIIPTAISAWNLIILKNYFQSIPAELEESANIDGAAPLRILFSIILPVSGPVIAAIALFYGVAHWNSYFDAILYINSDAKQVLQVFLRTMLQSSSLQQVQGTDNFAATIGLVTEESVKMATVVASVIPMLIVYPLLQKYYVKGVMVGSIKG</sequence>
<comment type="similarity">
    <text evidence="7">Belongs to the binding-protein-dependent transport system permease family.</text>
</comment>
<evidence type="ECO:0000313" key="10">
    <source>
        <dbReference type="Proteomes" id="UP000190188"/>
    </source>
</evidence>
<evidence type="ECO:0000256" key="1">
    <source>
        <dbReference type="ARBA" id="ARBA00004651"/>
    </source>
</evidence>
<feature type="transmembrane region" description="Helical" evidence="7">
    <location>
        <begin position="108"/>
        <end position="130"/>
    </location>
</feature>